<feature type="domain" description="SLH" evidence="2">
    <location>
        <begin position="409"/>
        <end position="468"/>
    </location>
</feature>
<reference evidence="3 4" key="1">
    <citation type="submission" date="2017-08" db="EMBL/GenBank/DDBJ databases">
        <title>Substantial Increase in Enzyme Production by Combined Drug-Resistance Mutations in Paenibacillus agaridevorans.</title>
        <authorList>
            <person name="Tanaka Y."/>
            <person name="Funane K."/>
            <person name="Hosaka T."/>
            <person name="Shiwa Y."/>
            <person name="Fujita N."/>
            <person name="Miyazaki T."/>
            <person name="Yoshikawa H."/>
            <person name="Murakami K."/>
            <person name="Kasahara K."/>
            <person name="Inaoka T."/>
            <person name="Hiraga Y."/>
            <person name="Ochi K."/>
        </authorList>
    </citation>
    <scope>NUCLEOTIDE SEQUENCE [LARGE SCALE GENOMIC DNA]</scope>
    <source>
        <strain evidence="3 4">T-3040</strain>
    </source>
</reference>
<proteinExistence type="predicted"/>
<dbReference type="PANTHER" id="PTHR43308">
    <property type="entry name" value="OUTER MEMBRANE PROTEIN ALPHA-RELATED"/>
    <property type="match status" value="1"/>
</dbReference>
<dbReference type="NCBIfam" id="TIGR02543">
    <property type="entry name" value="List_Bact_rpt"/>
    <property type="match status" value="1"/>
</dbReference>
<accession>A0A2R5EIQ5</accession>
<dbReference type="RefSeq" id="WP_181376436.1">
    <property type="nucleotide sequence ID" value="NZ_BDQX01000043.1"/>
</dbReference>
<dbReference type="InterPro" id="IPR042229">
    <property type="entry name" value="Listeria/Bacterioides_rpt_sf"/>
</dbReference>
<sequence length="468" mass="49952">GGWYTDEELTEPYVFTTAVTGNVTLYAKWTAQVTETPNEGGTVYPTPTPTPAAGEEKGLLINGKQGHADITSTTDGKGRKVTTVTIDWNKDNQTLAGDSQGTVLEIEADAESDVLAAELGMELLKALIDRGGKIQLRTAFASYAIDASLLGLEALLEQLGPNVRAEDAVVRIEIAPSNDRIVRLLRERAKVGDFQVIAPPVHFAVWVKAGDLEIEANNFAAYVERTIFIPNGVNRRLMSTGVVIDPDGTVRHIPTRMLVNNGIYAGVMNSLTNSDYALIGYKAAFDDMKGHWASSAVLDMGSRLIIEGIGEGLFAPDRSIKRAEFAAILVRALGLGQNTQAGIGKFSDVREGDWYAGAIGTAYEYGLIGGFEDGTFRPNDDVTREQAMMMIANAMRWTGLTADAGADPLSGFPDAAQASAWAETSLNKGLATGILSGTPKGELAPGTKLTRAQAAVMVQRLLKESGLI</sequence>
<dbReference type="Pfam" id="PF00395">
    <property type="entry name" value="SLH"/>
    <property type="match status" value="3"/>
</dbReference>
<dbReference type="PROSITE" id="PS51272">
    <property type="entry name" value="SLH"/>
    <property type="match status" value="3"/>
</dbReference>
<dbReference type="Gene3D" id="2.60.40.4270">
    <property type="entry name" value="Listeria-Bacteroides repeat domain"/>
    <property type="match status" value="1"/>
</dbReference>
<evidence type="ECO:0000313" key="4">
    <source>
        <dbReference type="Proteomes" id="UP000245202"/>
    </source>
</evidence>
<name>A0A2R5EIQ5_9BACL</name>
<evidence type="ECO:0000256" key="1">
    <source>
        <dbReference type="ARBA" id="ARBA00004196"/>
    </source>
</evidence>
<gene>
    <name evidence="3" type="ORF">PAT3040_00932</name>
</gene>
<organism evidence="3 4">
    <name type="scientific">Paenibacillus agaridevorans</name>
    <dbReference type="NCBI Taxonomy" id="171404"/>
    <lineage>
        <taxon>Bacteria</taxon>
        <taxon>Bacillati</taxon>
        <taxon>Bacillota</taxon>
        <taxon>Bacilli</taxon>
        <taxon>Bacillales</taxon>
        <taxon>Paenibacillaceae</taxon>
        <taxon>Paenibacillus</taxon>
    </lineage>
</organism>
<feature type="domain" description="SLH" evidence="2">
    <location>
        <begin position="280"/>
        <end position="341"/>
    </location>
</feature>
<keyword evidence="4" id="KW-1185">Reference proteome</keyword>
<dbReference type="AlphaFoldDB" id="A0A2R5EIQ5"/>
<feature type="non-terminal residue" evidence="3">
    <location>
        <position position="1"/>
    </location>
</feature>
<dbReference type="Proteomes" id="UP000245202">
    <property type="component" value="Unassembled WGS sequence"/>
</dbReference>
<dbReference type="InterPro" id="IPR001119">
    <property type="entry name" value="SLH_dom"/>
</dbReference>
<dbReference type="PANTHER" id="PTHR43308:SF5">
    <property type="entry name" value="S-LAYER PROTEIN _ PEPTIDOGLYCAN ENDO-BETA-N-ACETYLGLUCOSAMINIDASE"/>
    <property type="match status" value="1"/>
</dbReference>
<dbReference type="InterPro" id="IPR051465">
    <property type="entry name" value="Cell_Envelope_Struct_Comp"/>
</dbReference>
<comment type="caution">
    <text evidence="3">The sequence shown here is derived from an EMBL/GenBank/DDBJ whole genome shotgun (WGS) entry which is preliminary data.</text>
</comment>
<dbReference type="GO" id="GO:0030313">
    <property type="term" value="C:cell envelope"/>
    <property type="evidence" value="ECO:0007669"/>
    <property type="project" value="UniProtKB-SubCell"/>
</dbReference>
<dbReference type="Pfam" id="PF09479">
    <property type="entry name" value="Flg_new"/>
    <property type="match status" value="1"/>
</dbReference>
<dbReference type="InterPro" id="IPR013378">
    <property type="entry name" value="InlB-like_B-rpt"/>
</dbReference>
<protein>
    <recommendedName>
        <fullName evidence="2">SLH domain-containing protein</fullName>
    </recommendedName>
</protein>
<evidence type="ECO:0000313" key="3">
    <source>
        <dbReference type="EMBL" id="GBG06407.1"/>
    </source>
</evidence>
<comment type="subcellular location">
    <subcellularLocation>
        <location evidence="1">Cell envelope</location>
    </subcellularLocation>
</comment>
<feature type="domain" description="SLH" evidence="2">
    <location>
        <begin position="342"/>
        <end position="405"/>
    </location>
</feature>
<dbReference type="EMBL" id="BDQX01000043">
    <property type="protein sequence ID" value="GBG06407.1"/>
    <property type="molecule type" value="Genomic_DNA"/>
</dbReference>
<evidence type="ECO:0000259" key="2">
    <source>
        <dbReference type="PROSITE" id="PS51272"/>
    </source>
</evidence>